<keyword evidence="5 11" id="KW-0808">Transferase</keyword>
<keyword evidence="6" id="KW-0227">DNA damage</keyword>
<dbReference type="InterPro" id="IPR001497">
    <property type="entry name" value="MethylDNA_cys_MeTrfase_AS"/>
</dbReference>
<dbReference type="Gene3D" id="1.10.10.10">
    <property type="entry name" value="Winged helix-like DNA-binding domain superfamily/Winged helix DNA-binding domain"/>
    <property type="match status" value="1"/>
</dbReference>
<evidence type="ECO:0000313" key="12">
    <source>
        <dbReference type="Proteomes" id="UP000316425"/>
    </source>
</evidence>
<dbReference type="NCBIfam" id="TIGR00589">
    <property type="entry name" value="ogt"/>
    <property type="match status" value="1"/>
</dbReference>
<evidence type="ECO:0000256" key="4">
    <source>
        <dbReference type="ARBA" id="ARBA00022603"/>
    </source>
</evidence>
<dbReference type="OrthoDB" id="9802228at2"/>
<dbReference type="GO" id="GO:0032259">
    <property type="term" value="P:methylation"/>
    <property type="evidence" value="ECO:0007669"/>
    <property type="project" value="UniProtKB-KW"/>
</dbReference>
<evidence type="ECO:0000259" key="9">
    <source>
        <dbReference type="Pfam" id="PF01035"/>
    </source>
</evidence>
<comment type="caution">
    <text evidence="11">The sequence shown here is derived from an EMBL/GenBank/DDBJ whole genome shotgun (WGS) entry which is preliminary data.</text>
</comment>
<feature type="domain" description="Methylated-DNA-[protein]-cysteine S-methyltransferase DNA binding" evidence="9">
    <location>
        <begin position="92"/>
        <end position="171"/>
    </location>
</feature>
<dbReference type="GO" id="GO:0003908">
    <property type="term" value="F:methylated-DNA-[protein]-cysteine S-methyltransferase activity"/>
    <property type="evidence" value="ECO:0007669"/>
    <property type="project" value="UniProtKB-EC"/>
</dbReference>
<proteinExistence type="inferred from homology"/>
<accession>A0A556PNK9</accession>
<evidence type="ECO:0000256" key="1">
    <source>
        <dbReference type="ARBA" id="ARBA00001286"/>
    </source>
</evidence>
<comment type="catalytic activity">
    <reaction evidence="8">
        <text>a 6-O-methyl-2'-deoxyguanosine in DNA + L-cysteinyl-[protein] = S-methyl-L-cysteinyl-[protein] + a 2'-deoxyguanosine in DNA</text>
        <dbReference type="Rhea" id="RHEA:24000"/>
        <dbReference type="Rhea" id="RHEA-COMP:10131"/>
        <dbReference type="Rhea" id="RHEA-COMP:10132"/>
        <dbReference type="Rhea" id="RHEA-COMP:11367"/>
        <dbReference type="Rhea" id="RHEA-COMP:11368"/>
        <dbReference type="ChEBI" id="CHEBI:29950"/>
        <dbReference type="ChEBI" id="CHEBI:82612"/>
        <dbReference type="ChEBI" id="CHEBI:85445"/>
        <dbReference type="ChEBI" id="CHEBI:85448"/>
        <dbReference type="EC" id="2.1.1.63"/>
    </reaction>
</comment>
<dbReference type="Gene3D" id="3.30.160.70">
    <property type="entry name" value="Methylated DNA-protein cysteine methyltransferase domain"/>
    <property type="match status" value="1"/>
</dbReference>
<keyword evidence="7" id="KW-0234">DNA repair</keyword>
<dbReference type="Pfam" id="PF01035">
    <property type="entry name" value="DNA_binding_1"/>
    <property type="match status" value="1"/>
</dbReference>
<feature type="domain" description="Methylguanine DNA methyltransferase ribonuclease-like" evidence="10">
    <location>
        <begin position="13"/>
        <end position="88"/>
    </location>
</feature>
<reference evidence="11 12" key="1">
    <citation type="submission" date="2019-07" db="EMBL/GenBank/DDBJ databases">
        <title>Allobacillus sp. nov. SKP isolated from shrimp paste of Euphausiacea.</title>
        <authorList>
            <person name="Kanchanasin P."/>
            <person name="Tanasupawat S."/>
            <person name="Shi W."/>
            <person name="Wu L."/>
            <person name="Ma J."/>
        </authorList>
    </citation>
    <scope>NUCLEOTIDE SEQUENCE [LARGE SCALE GENOMIC DNA]</scope>
    <source>
        <strain evidence="11 12">SKP4-8</strain>
    </source>
</reference>
<dbReference type="InterPro" id="IPR036217">
    <property type="entry name" value="MethylDNA_cys_MeTrfase_DNAb"/>
</dbReference>
<evidence type="ECO:0000256" key="8">
    <source>
        <dbReference type="ARBA" id="ARBA00049348"/>
    </source>
</evidence>
<dbReference type="EMBL" id="VMHE01000006">
    <property type="protein sequence ID" value="TSJ65980.1"/>
    <property type="molecule type" value="Genomic_DNA"/>
</dbReference>
<dbReference type="SUPFAM" id="SSF53155">
    <property type="entry name" value="Methylated DNA-protein cysteine methyltransferase domain"/>
    <property type="match status" value="1"/>
</dbReference>
<protein>
    <recommendedName>
        <fullName evidence="3">methylated-DNA--[protein]-cysteine S-methyltransferase</fullName>
        <ecNumber evidence="3">2.1.1.63</ecNumber>
    </recommendedName>
</protein>
<dbReference type="PANTHER" id="PTHR10815:SF13">
    <property type="entry name" value="METHYLATED-DNA--PROTEIN-CYSTEINE METHYLTRANSFERASE"/>
    <property type="match status" value="1"/>
</dbReference>
<evidence type="ECO:0000256" key="2">
    <source>
        <dbReference type="ARBA" id="ARBA00008711"/>
    </source>
</evidence>
<comment type="similarity">
    <text evidence="2">Belongs to the MGMT family.</text>
</comment>
<dbReference type="InterPro" id="IPR014048">
    <property type="entry name" value="MethylDNA_cys_MeTrfase_DNA-bd"/>
</dbReference>
<keyword evidence="12" id="KW-1185">Reference proteome</keyword>
<dbReference type="PANTHER" id="PTHR10815">
    <property type="entry name" value="METHYLATED-DNA--PROTEIN-CYSTEINE METHYLTRANSFERASE"/>
    <property type="match status" value="1"/>
</dbReference>
<dbReference type="PROSITE" id="PS00374">
    <property type="entry name" value="MGMT"/>
    <property type="match status" value="1"/>
</dbReference>
<dbReference type="Proteomes" id="UP000316425">
    <property type="component" value="Unassembled WGS sequence"/>
</dbReference>
<evidence type="ECO:0000256" key="7">
    <source>
        <dbReference type="ARBA" id="ARBA00023204"/>
    </source>
</evidence>
<dbReference type="EC" id="2.1.1.63" evidence="3"/>
<dbReference type="AlphaFoldDB" id="A0A556PNK9"/>
<evidence type="ECO:0000259" key="10">
    <source>
        <dbReference type="Pfam" id="PF02870"/>
    </source>
</evidence>
<evidence type="ECO:0000256" key="5">
    <source>
        <dbReference type="ARBA" id="ARBA00022679"/>
    </source>
</evidence>
<comment type="catalytic activity">
    <reaction evidence="1">
        <text>a 4-O-methyl-thymidine in DNA + L-cysteinyl-[protein] = a thymidine in DNA + S-methyl-L-cysteinyl-[protein]</text>
        <dbReference type="Rhea" id="RHEA:53428"/>
        <dbReference type="Rhea" id="RHEA-COMP:10131"/>
        <dbReference type="Rhea" id="RHEA-COMP:10132"/>
        <dbReference type="Rhea" id="RHEA-COMP:13555"/>
        <dbReference type="Rhea" id="RHEA-COMP:13556"/>
        <dbReference type="ChEBI" id="CHEBI:29950"/>
        <dbReference type="ChEBI" id="CHEBI:82612"/>
        <dbReference type="ChEBI" id="CHEBI:137386"/>
        <dbReference type="ChEBI" id="CHEBI:137387"/>
        <dbReference type="EC" id="2.1.1.63"/>
    </reaction>
</comment>
<dbReference type="GO" id="GO:0006281">
    <property type="term" value="P:DNA repair"/>
    <property type="evidence" value="ECO:0007669"/>
    <property type="project" value="UniProtKB-KW"/>
</dbReference>
<organism evidence="11 12">
    <name type="scientific">Allobacillus salarius</name>
    <dbReference type="NCBI Taxonomy" id="1955272"/>
    <lineage>
        <taxon>Bacteria</taxon>
        <taxon>Bacillati</taxon>
        <taxon>Bacillota</taxon>
        <taxon>Bacilli</taxon>
        <taxon>Bacillales</taxon>
        <taxon>Bacillaceae</taxon>
        <taxon>Allobacillus</taxon>
    </lineage>
</organism>
<dbReference type="FunFam" id="1.10.10.10:FF:000214">
    <property type="entry name" value="Methylated-DNA--protein-cysteine methyltransferase"/>
    <property type="match status" value="1"/>
</dbReference>
<evidence type="ECO:0000313" key="11">
    <source>
        <dbReference type="EMBL" id="TSJ65980.1"/>
    </source>
</evidence>
<dbReference type="InterPro" id="IPR036388">
    <property type="entry name" value="WH-like_DNA-bd_sf"/>
</dbReference>
<dbReference type="InterPro" id="IPR036631">
    <property type="entry name" value="MGMT_N_sf"/>
</dbReference>
<keyword evidence="4 11" id="KW-0489">Methyltransferase</keyword>
<name>A0A556PNK9_9BACI</name>
<evidence type="ECO:0000256" key="3">
    <source>
        <dbReference type="ARBA" id="ARBA00011918"/>
    </source>
</evidence>
<dbReference type="CDD" id="cd06445">
    <property type="entry name" value="ATase"/>
    <property type="match status" value="1"/>
</dbReference>
<dbReference type="Pfam" id="PF02870">
    <property type="entry name" value="Methyltransf_1N"/>
    <property type="match status" value="1"/>
</dbReference>
<dbReference type="SUPFAM" id="SSF46767">
    <property type="entry name" value="Methylated DNA-protein cysteine methyltransferase, C-terminal domain"/>
    <property type="match status" value="1"/>
</dbReference>
<gene>
    <name evidence="11" type="ORF">FPQ13_05270</name>
</gene>
<evidence type="ECO:0000256" key="6">
    <source>
        <dbReference type="ARBA" id="ARBA00022763"/>
    </source>
</evidence>
<dbReference type="InterPro" id="IPR008332">
    <property type="entry name" value="MethylG_MeTrfase_N"/>
</dbReference>
<sequence>MEMSTQPLIIREIDSPIGKLVVGGKENTLYFIEHGSIEEKRSWMKQWINKNLPNTTLHTDNRAFQHAIDELNQYFYHQNQVFTTPIKLFGTPFQTQVWNTLRSIPYGQTVTYKDIAQKIDNPKAVRAVGGAINKNPLSIIVPCHRVIGSNKKLIGYRGGLDRKEKLLVIENADVQ</sequence>